<gene>
    <name evidence="2" type="ORF">Acr_00g0001110</name>
    <name evidence="3" type="ORF">Acr_00g0001460</name>
</gene>
<dbReference type="EMBL" id="BJWL01000042">
    <property type="protein sequence ID" value="GFS28382.1"/>
    <property type="molecule type" value="Genomic_DNA"/>
</dbReference>
<evidence type="ECO:0000313" key="2">
    <source>
        <dbReference type="EMBL" id="GFS28312.1"/>
    </source>
</evidence>
<evidence type="ECO:0000313" key="3">
    <source>
        <dbReference type="EMBL" id="GFS28382.1"/>
    </source>
</evidence>
<protein>
    <submittedName>
        <fullName evidence="2">Uncharacterized protein</fullName>
    </submittedName>
</protein>
<evidence type="ECO:0000313" key="4">
    <source>
        <dbReference type="Proteomes" id="UP000585474"/>
    </source>
</evidence>
<reference evidence="4" key="1">
    <citation type="submission" date="2019-07" db="EMBL/GenBank/DDBJ databases">
        <title>De Novo Assembly of kiwifruit Actinidia rufa.</title>
        <authorList>
            <person name="Sugita-Konishi S."/>
            <person name="Sato K."/>
            <person name="Mori E."/>
            <person name="Abe Y."/>
            <person name="Kisaki G."/>
            <person name="Hamano K."/>
            <person name="Suezawa K."/>
            <person name="Otani M."/>
            <person name="Fukuda T."/>
            <person name="Manabe T."/>
            <person name="Gomi K."/>
            <person name="Tabuchi M."/>
            <person name="Akimitsu K."/>
            <person name="Kataoka I."/>
        </authorList>
    </citation>
    <scope>NUCLEOTIDE SEQUENCE [LARGE SCALE GENOMIC DNA]</scope>
    <source>
        <strain evidence="4">cv. Fuchu</strain>
    </source>
</reference>
<organism evidence="2 4">
    <name type="scientific">Actinidia rufa</name>
    <dbReference type="NCBI Taxonomy" id="165716"/>
    <lineage>
        <taxon>Eukaryota</taxon>
        <taxon>Viridiplantae</taxon>
        <taxon>Streptophyta</taxon>
        <taxon>Embryophyta</taxon>
        <taxon>Tracheophyta</taxon>
        <taxon>Spermatophyta</taxon>
        <taxon>Magnoliopsida</taxon>
        <taxon>eudicotyledons</taxon>
        <taxon>Gunneridae</taxon>
        <taxon>Pentapetalae</taxon>
        <taxon>asterids</taxon>
        <taxon>Ericales</taxon>
        <taxon>Actinidiaceae</taxon>
        <taxon>Actinidia</taxon>
    </lineage>
</organism>
<dbReference type="AlphaFoldDB" id="A0A7J0D6G4"/>
<dbReference type="OrthoDB" id="1831663at2759"/>
<keyword evidence="4" id="KW-1185">Reference proteome</keyword>
<sequence>MRGLCDCPGIESSQSKKGLGERVCPAASDGEVIYWKRGGSLFIPFFVSPKLFSRIRSYPPINGSAGGITRQGGCISILRPKPAYLVKLKEFPSLASDQPRSRLAPSSYSALSLLLRDLQVESGNESMDGERIFGKARKDFFLLKVGVRSAARTGRDVTSITSGGAILPEQSLKQGKSTVRSERSKQLPSSIRPSNYAKGPEKRGCSRGVQFKGEAHFRTPSLGFRAA</sequence>
<name>A0A7J0D6G4_9ERIC</name>
<accession>A0A7J0D6G4</accession>
<dbReference type="EMBL" id="BJWL01000039">
    <property type="protein sequence ID" value="GFS28312.1"/>
    <property type="molecule type" value="Genomic_DNA"/>
</dbReference>
<proteinExistence type="predicted"/>
<evidence type="ECO:0000256" key="1">
    <source>
        <dbReference type="SAM" id="MobiDB-lite"/>
    </source>
</evidence>
<reference evidence="2" key="2">
    <citation type="submission" date="2020-08" db="EMBL/GenBank/DDBJ databases">
        <title>De Novo Assembly of kiwifruit Actinidia rufa.</title>
        <authorList>
            <person name="Sugita-Konishi S."/>
            <person name="Sato K."/>
            <person name="Mori E."/>
            <person name="Abe Y."/>
            <person name="Kisaki G."/>
            <person name="Hamano K."/>
            <person name="Suezawa K."/>
            <person name="Otani M."/>
            <person name="Fukuda T."/>
            <person name="Manabe T."/>
            <person name="Gomi K."/>
            <person name="Tabuchi M."/>
            <person name="Akimitsu K."/>
            <person name="Kataoka I."/>
        </authorList>
    </citation>
    <scope>NUCLEOTIDE SEQUENCE</scope>
    <source>
        <strain evidence="4">cv. Fuchu</strain>
        <strain evidence="2">Fuchu</strain>
    </source>
</reference>
<feature type="region of interest" description="Disordered" evidence="1">
    <location>
        <begin position="171"/>
        <end position="208"/>
    </location>
</feature>
<dbReference type="Proteomes" id="UP000585474">
    <property type="component" value="Unassembled WGS sequence"/>
</dbReference>
<comment type="caution">
    <text evidence="2">The sequence shown here is derived from an EMBL/GenBank/DDBJ whole genome shotgun (WGS) entry which is preliminary data.</text>
</comment>